<keyword evidence="4" id="KW-0158">Chromosome</keyword>
<comment type="subcellular location">
    <subcellularLocation>
        <location evidence="2">Chromosome</location>
    </subcellularLocation>
    <subcellularLocation>
        <location evidence="1">Nucleus</location>
    </subcellularLocation>
</comment>
<feature type="compositionally biased region" description="Basic residues" evidence="13">
    <location>
        <begin position="87"/>
        <end position="96"/>
    </location>
</feature>
<dbReference type="Proteomes" id="UP000664521">
    <property type="component" value="Unassembled WGS sequence"/>
</dbReference>
<dbReference type="FunFam" id="3.40.50.300:FF:001218">
    <property type="entry name" value="AAA family ATPase, putative"/>
    <property type="match status" value="1"/>
</dbReference>
<accession>A0A8H3FH01</accession>
<dbReference type="FunFam" id="3.40.50.1000:FF:000039">
    <property type="entry name" value="Phosphoglycolate phosphatase"/>
    <property type="match status" value="1"/>
</dbReference>
<feature type="region of interest" description="Disordered" evidence="13">
    <location>
        <begin position="1207"/>
        <end position="1234"/>
    </location>
</feature>
<evidence type="ECO:0000259" key="14">
    <source>
        <dbReference type="SMART" id="SM00382"/>
    </source>
</evidence>
<evidence type="ECO:0000256" key="3">
    <source>
        <dbReference type="ARBA" id="ARBA00006914"/>
    </source>
</evidence>
<evidence type="ECO:0000256" key="9">
    <source>
        <dbReference type="ARBA" id="ARBA00023242"/>
    </source>
</evidence>
<dbReference type="GO" id="GO:0006337">
    <property type="term" value="P:nucleosome disassembly"/>
    <property type="evidence" value="ECO:0007669"/>
    <property type="project" value="TreeGrafter"/>
</dbReference>
<evidence type="ECO:0000256" key="10">
    <source>
        <dbReference type="ARBA" id="ARBA00050247"/>
    </source>
</evidence>
<proteinExistence type="inferred from homology"/>
<evidence type="ECO:0000256" key="1">
    <source>
        <dbReference type="ARBA" id="ARBA00004123"/>
    </source>
</evidence>
<feature type="compositionally biased region" description="Basic and acidic residues" evidence="13">
    <location>
        <begin position="8"/>
        <end position="19"/>
    </location>
</feature>
<evidence type="ECO:0000256" key="8">
    <source>
        <dbReference type="ARBA" id="ARBA00023117"/>
    </source>
</evidence>
<feature type="compositionally biased region" description="Basic and acidic residues" evidence="13">
    <location>
        <begin position="466"/>
        <end position="484"/>
    </location>
</feature>
<feature type="compositionally biased region" description="Basic and acidic residues" evidence="13">
    <location>
        <begin position="97"/>
        <end position="117"/>
    </location>
</feature>
<feature type="compositionally biased region" description="Acidic residues" evidence="13">
    <location>
        <begin position="299"/>
        <end position="318"/>
    </location>
</feature>
<dbReference type="PANTHER" id="PTHR23069:SF0">
    <property type="entry name" value="TAT-BINDING HOMOLOG 7"/>
    <property type="match status" value="1"/>
</dbReference>
<protein>
    <recommendedName>
        <fullName evidence="12">4-nitrophenylphosphatase</fullName>
        <ecNumber evidence="11">3.1.3.41</ecNumber>
    </recommendedName>
</protein>
<evidence type="ECO:0000256" key="13">
    <source>
        <dbReference type="SAM" id="MobiDB-lite"/>
    </source>
</evidence>
<keyword evidence="6" id="KW-0378">Hydrolase</keyword>
<dbReference type="SMART" id="SM00382">
    <property type="entry name" value="AAA"/>
    <property type="match status" value="1"/>
</dbReference>
<feature type="compositionally biased region" description="Polar residues" evidence="13">
    <location>
        <begin position="152"/>
        <end position="165"/>
    </location>
</feature>
<evidence type="ECO:0000256" key="12">
    <source>
        <dbReference type="ARBA" id="ARBA00069197"/>
    </source>
</evidence>
<dbReference type="InterPro" id="IPR003593">
    <property type="entry name" value="AAA+_ATPase"/>
</dbReference>
<evidence type="ECO:0000256" key="2">
    <source>
        <dbReference type="ARBA" id="ARBA00004286"/>
    </source>
</evidence>
<dbReference type="InterPro" id="IPR006357">
    <property type="entry name" value="HAD-SF_hydro_IIA"/>
</dbReference>
<dbReference type="InterPro" id="IPR045199">
    <property type="entry name" value="ATAD2-like"/>
</dbReference>
<dbReference type="GO" id="GO:0140674">
    <property type="term" value="F:ATP-dependent histone chaperone activity"/>
    <property type="evidence" value="ECO:0007669"/>
    <property type="project" value="UniProtKB-ARBA"/>
</dbReference>
<comment type="similarity">
    <text evidence="3">Belongs to the AAA ATPase family.</text>
</comment>
<evidence type="ECO:0000256" key="7">
    <source>
        <dbReference type="ARBA" id="ARBA00022840"/>
    </source>
</evidence>
<evidence type="ECO:0000256" key="4">
    <source>
        <dbReference type="ARBA" id="ARBA00022454"/>
    </source>
</evidence>
<keyword evidence="8" id="KW-0103">Bromodomain</keyword>
<feature type="compositionally biased region" description="Polar residues" evidence="13">
    <location>
        <begin position="22"/>
        <end position="31"/>
    </location>
</feature>
<feature type="region of interest" description="Disordered" evidence="13">
    <location>
        <begin position="1353"/>
        <end position="1585"/>
    </location>
</feature>
<dbReference type="InterPro" id="IPR003960">
    <property type="entry name" value="ATPase_AAA_CS"/>
</dbReference>
<feature type="compositionally biased region" description="Basic residues" evidence="13">
    <location>
        <begin position="416"/>
        <end position="429"/>
    </location>
</feature>
<name>A0A8H3FH01_9LECA</name>
<organism evidence="15 16">
    <name type="scientific">Heterodermia speciosa</name>
    <dbReference type="NCBI Taxonomy" id="116794"/>
    <lineage>
        <taxon>Eukaryota</taxon>
        <taxon>Fungi</taxon>
        <taxon>Dikarya</taxon>
        <taxon>Ascomycota</taxon>
        <taxon>Pezizomycotina</taxon>
        <taxon>Lecanoromycetes</taxon>
        <taxon>OSLEUM clade</taxon>
        <taxon>Lecanoromycetidae</taxon>
        <taxon>Caliciales</taxon>
        <taxon>Physciaceae</taxon>
        <taxon>Heterodermia</taxon>
    </lineage>
</organism>
<comment type="catalytic activity">
    <reaction evidence="10">
        <text>4-nitrophenyl phosphate + H2O = 4-nitrophenol + phosphate + H(+)</text>
        <dbReference type="Rhea" id="RHEA:21664"/>
        <dbReference type="ChEBI" id="CHEBI:15377"/>
        <dbReference type="ChEBI" id="CHEBI:15378"/>
        <dbReference type="ChEBI" id="CHEBI:43474"/>
        <dbReference type="ChEBI" id="CHEBI:57917"/>
        <dbReference type="ChEBI" id="CHEBI:61146"/>
        <dbReference type="EC" id="3.1.3.41"/>
    </reaction>
</comment>
<dbReference type="Gene3D" id="1.10.8.60">
    <property type="match status" value="1"/>
</dbReference>
<dbReference type="GO" id="GO:0016887">
    <property type="term" value="F:ATP hydrolysis activity"/>
    <property type="evidence" value="ECO:0007669"/>
    <property type="project" value="InterPro"/>
</dbReference>
<evidence type="ECO:0000256" key="11">
    <source>
        <dbReference type="ARBA" id="ARBA00066659"/>
    </source>
</evidence>
<keyword evidence="9" id="KW-0539">Nucleus</keyword>
<dbReference type="GO" id="GO:0004035">
    <property type="term" value="F:alkaline phosphatase activity"/>
    <property type="evidence" value="ECO:0007669"/>
    <property type="project" value="UniProtKB-ARBA"/>
</dbReference>
<evidence type="ECO:0000313" key="16">
    <source>
        <dbReference type="Proteomes" id="UP000664521"/>
    </source>
</evidence>
<dbReference type="SUPFAM" id="SSF52540">
    <property type="entry name" value="P-loop containing nucleoside triphosphate hydrolases"/>
    <property type="match status" value="2"/>
</dbReference>
<dbReference type="PANTHER" id="PTHR23069">
    <property type="entry name" value="AAA DOMAIN-CONTAINING"/>
    <property type="match status" value="1"/>
</dbReference>
<dbReference type="OrthoDB" id="5421at2759"/>
<dbReference type="Pfam" id="PF13242">
    <property type="entry name" value="Hydrolase_like"/>
    <property type="match status" value="1"/>
</dbReference>
<dbReference type="GO" id="GO:0005634">
    <property type="term" value="C:nucleus"/>
    <property type="evidence" value="ECO:0007669"/>
    <property type="project" value="UniProtKB-SubCell"/>
</dbReference>
<dbReference type="EMBL" id="CAJPDS010000029">
    <property type="protein sequence ID" value="CAF9921763.1"/>
    <property type="molecule type" value="Genomic_DNA"/>
</dbReference>
<comment type="caution">
    <text evidence="15">The sequence shown here is derived from an EMBL/GenBank/DDBJ whole genome shotgun (WGS) entry which is preliminary data.</text>
</comment>
<feature type="domain" description="AAA+ ATPase" evidence="14">
    <location>
        <begin position="663"/>
        <end position="804"/>
    </location>
</feature>
<dbReference type="InterPro" id="IPR003959">
    <property type="entry name" value="ATPase_AAA_core"/>
</dbReference>
<dbReference type="PROSITE" id="PS00674">
    <property type="entry name" value="AAA"/>
    <property type="match status" value="1"/>
</dbReference>
<dbReference type="GO" id="GO:0006334">
    <property type="term" value="P:nucleosome assembly"/>
    <property type="evidence" value="ECO:0007669"/>
    <property type="project" value="TreeGrafter"/>
</dbReference>
<keyword evidence="7" id="KW-0067">ATP-binding</keyword>
<dbReference type="FunFam" id="1.10.8.60:FF:000016">
    <property type="entry name" value="ATPase family AAA domain-containing protein 2B"/>
    <property type="match status" value="1"/>
</dbReference>
<feature type="compositionally biased region" description="Basic and acidic residues" evidence="13">
    <location>
        <begin position="1212"/>
        <end position="1233"/>
    </location>
</feature>
<feature type="compositionally biased region" description="Basic and acidic residues" evidence="13">
    <location>
        <begin position="203"/>
        <end position="214"/>
    </location>
</feature>
<dbReference type="InterPro" id="IPR041569">
    <property type="entry name" value="AAA_lid_3"/>
</dbReference>
<keyword evidence="5" id="KW-0547">Nucleotide-binding</keyword>
<evidence type="ECO:0000256" key="5">
    <source>
        <dbReference type="ARBA" id="ARBA00022741"/>
    </source>
</evidence>
<dbReference type="Gene3D" id="3.40.50.1000">
    <property type="entry name" value="HAD superfamily/HAD-like"/>
    <property type="match status" value="2"/>
</dbReference>
<dbReference type="GO" id="GO:0005524">
    <property type="term" value="F:ATP binding"/>
    <property type="evidence" value="ECO:0007669"/>
    <property type="project" value="UniProtKB-KW"/>
</dbReference>
<dbReference type="Pfam" id="PF13344">
    <property type="entry name" value="Hydrolase_6"/>
    <property type="match status" value="1"/>
</dbReference>
<dbReference type="CDD" id="cd05491">
    <property type="entry name" value="Bromo_TBP7_like"/>
    <property type="match status" value="1"/>
</dbReference>
<sequence length="1936" mass="212194">MPNRAKRKAPDFDPTKSDSDDSTYGASTSKQTKSKIARSQRGKPARKRQRRQSDDESDDISDESEISAESVSDVEQEEPEIDERTGRPKRKAAKQRVRYEESDSEDSMRDLDVEKVAAPKKKPSGRSLVVKLHVQTPQATPAPSTKRGTRARSGSLSARPTSSEMVPTRRSSRIAHDETEDIVALTTSGRHEDVVRLGTRSPEAGERARKDGKGPLKPFPTSVLYEEEESFGQTGFSVPDSVQADVAASREDSADEQGPAIKSDTRDNAGADTSMFGARDFDNVAVIPESGDEGSQREAEDDDGDEGGEEEEEEEEDPIGQPGRITRQSEFKRTATSPNEAHSPPSSRQQRRRSLRSTREKLGTRKSQRSANQESSDFEPGVDDGAEEDVSESEVSSGSPRKASQHDDDNSSVRGRTNRTGKRRSRSRRAVASDEHDSEEAEELAEELQDLQSARPRRAARAQILFDEKPKTRARKPVDYRILRPDLPLPMDDDGSPSATTPSRRARGGGGAWQRSLYSTYGPFGGGGGPVPVFGGPGGIGAAAGADTDSSDDDDANNRARAHGIGGTLGLTPTTGVPPGFGLFNQVQTHGADPLQGVSATPAPNVGKLKDKALLADADPLGVDPNVNFDSVGGLQGQIDQLKEMVALPLLYPEIFQRFHVTPPRGVLFHGPPGTGKTLLARALASSVSTEGRKVTFYMRKGADALSKWVGEAERQLRLLFDEARKTQPSIIFFDEIDGLAPVRSSKQEQIHSSIVSTLLALMDGMDGRGQVIVIGATNRPDSVDPALRRPGRFDREFYFPLPNLDARRAILDIHTKGWEPPLSPNFKNEIASVTKGYGGADLRALCTEAALNAVQRTYPQIYRSNEKLMIDPETINVTAKDFMISVKRMVPSSERSASSGAAPLPAHIEPLLRKPLAMIENVIADILPQKRRLTALEEAEFEDAEDDRGMYTERLQQEFERSRVFRPRLLVRGNPGMGQQYLAAALLNHFEGLHVQAFDLSTLLSDSSRSPEATVIQLFTEVRRHKPSVIYIPNVDIWYRTVGDQVISTFTGLLTALAPTDPVLVLGVLENDEESADPLIIKKLFGYSPKNQYPVERPREVDRYEYFKPIAEYLNTSPADFPEPSNRKKRRIETLMPVPPEPSKAIEQSKMELKAQKKRDRQLLNVLKLRIQPIMNEIKRAHKRFRTGIIDESQIRYLYEEDDPSILTTDLPHDQRGQDEYRPYEKGTDSHGEPGLIEQATGKFFYNLETVTIEKRLSNGYYKRPKDFLTDIKKLVKDAKASGDQDRILKANELQTNVEVDIGTIETETALMAEWELVWSREMKRERDMIEKVKQVAEAEGRILAIMPSKLSLEDGEQTTEQSSGPIVLGQPIANGVSHHPHTPSNPSQPSVLTNGYSNNLSDLSDPQNRPHSNGTSFPSGTDVDASMSNSQDTSPGRDTQSSSFGQSAQTRPFHDTTGGPASLEQRKSYPGSLSQRSVVTPMADGSNPNDYTNYASTTSSDKKASGSSGPLNTQGNTQNSLSQGSQSSQGKPEGPDLSMIPEIAPSHSQMPETQYSQSSGSSSSQSSSNSQPPSSQLPPPAVPAFHRASNISAILNTDEDSSPPHPRLLFDSNLTKQLHDNLVRRTSGCSVEQLEQIYSALMDTLWKTRGDWNRVGVAKEIGSVLEKVLEEMRSCQDFAATRKQIVFVTNNSTKSRADYKNKLESMGIPAEIEEVFGSAYSAAIYISRILCLPSSKNTVFVLGESGIERELHSENIPFIGGTDHSFQRPPNPEDYTAIASGAALDPSVGVVLCGLDFHLNYLKLMYAFHYLQRGAIFLATNIDRTLPSANALFPGAAACSAPLVASMGKEPLALGKPSQAMLDAIEGKFKLERARTCMIGDRLDTDIKFGVEGGLGGTLAVLTGVSTKAEWEGDEKTIRPAAYVDKLGDLRLGL</sequence>
<feature type="compositionally biased region" description="Polar residues" evidence="13">
    <location>
        <begin position="1384"/>
        <end position="1421"/>
    </location>
</feature>
<dbReference type="GO" id="GO:0003682">
    <property type="term" value="F:chromatin binding"/>
    <property type="evidence" value="ECO:0007669"/>
    <property type="project" value="TreeGrafter"/>
</dbReference>
<feature type="compositionally biased region" description="Polar residues" evidence="13">
    <location>
        <begin position="1488"/>
        <end position="1515"/>
    </location>
</feature>
<feature type="compositionally biased region" description="Low complexity" evidence="13">
    <location>
        <begin position="1516"/>
        <end position="1532"/>
    </location>
</feature>
<dbReference type="InterPro" id="IPR036412">
    <property type="entry name" value="HAD-like_sf"/>
</dbReference>
<keyword evidence="16" id="KW-1185">Reference proteome</keyword>
<evidence type="ECO:0000313" key="15">
    <source>
        <dbReference type="EMBL" id="CAF9921763.1"/>
    </source>
</evidence>
<reference evidence="15" key="1">
    <citation type="submission" date="2021-03" db="EMBL/GenBank/DDBJ databases">
        <authorList>
            <person name="Tagirdzhanova G."/>
        </authorList>
    </citation>
    <scope>NUCLEOTIDE SEQUENCE</scope>
</reference>
<dbReference type="GO" id="GO:0000785">
    <property type="term" value="C:chromatin"/>
    <property type="evidence" value="ECO:0007669"/>
    <property type="project" value="UniProtKB-ARBA"/>
</dbReference>
<dbReference type="SUPFAM" id="SSF56784">
    <property type="entry name" value="HAD-like"/>
    <property type="match status" value="1"/>
</dbReference>
<dbReference type="GO" id="GO:0045815">
    <property type="term" value="P:transcription initiation-coupled chromatin remodeling"/>
    <property type="evidence" value="ECO:0007669"/>
    <property type="project" value="TreeGrafter"/>
</dbReference>
<dbReference type="InterPro" id="IPR027417">
    <property type="entry name" value="P-loop_NTPase"/>
</dbReference>
<dbReference type="Gene3D" id="3.40.50.300">
    <property type="entry name" value="P-loop containing nucleotide triphosphate hydrolases"/>
    <property type="match status" value="2"/>
</dbReference>
<feature type="compositionally biased region" description="Acidic residues" evidence="13">
    <location>
        <begin position="55"/>
        <end position="81"/>
    </location>
</feature>
<feature type="compositionally biased region" description="Basic residues" evidence="13">
    <location>
        <begin position="32"/>
        <end position="50"/>
    </location>
</feature>
<dbReference type="InterPro" id="IPR023214">
    <property type="entry name" value="HAD_sf"/>
</dbReference>
<dbReference type="Pfam" id="PF00004">
    <property type="entry name" value="AAA"/>
    <property type="match status" value="2"/>
</dbReference>
<gene>
    <name evidence="15" type="ORF">HETSPECPRED_004620</name>
</gene>
<dbReference type="Pfam" id="PF17862">
    <property type="entry name" value="AAA_lid_3"/>
    <property type="match status" value="1"/>
</dbReference>
<feature type="compositionally biased region" description="Low complexity" evidence="13">
    <location>
        <begin position="1556"/>
        <end position="1576"/>
    </location>
</feature>
<feature type="compositionally biased region" description="Acidic residues" evidence="13">
    <location>
        <begin position="436"/>
        <end position="449"/>
    </location>
</feature>
<feature type="region of interest" description="Disordered" evidence="13">
    <location>
        <begin position="1"/>
        <end position="514"/>
    </location>
</feature>
<feature type="compositionally biased region" description="Polar residues" evidence="13">
    <location>
        <begin position="1428"/>
        <end position="1452"/>
    </location>
</feature>
<feature type="compositionally biased region" description="Acidic residues" evidence="13">
    <location>
        <begin position="376"/>
        <end position="392"/>
    </location>
</feature>
<dbReference type="EC" id="3.1.3.41" evidence="11"/>
<evidence type="ECO:0000256" key="6">
    <source>
        <dbReference type="ARBA" id="ARBA00022801"/>
    </source>
</evidence>
<dbReference type="FunFam" id="3.40.50.300:FF:000061">
    <property type="entry name" value="ATPase family, AAA domain-containing 2"/>
    <property type="match status" value="1"/>
</dbReference>
<dbReference type="GO" id="GO:0042393">
    <property type="term" value="F:histone binding"/>
    <property type="evidence" value="ECO:0007669"/>
    <property type="project" value="UniProtKB-ARBA"/>
</dbReference>